<comment type="caution">
    <text evidence="1">The sequence shown here is derived from an EMBL/GenBank/DDBJ whole genome shotgun (WGS) entry which is preliminary data.</text>
</comment>
<dbReference type="AlphaFoldDB" id="A0A7W5UN73"/>
<reference evidence="1 2" key="1">
    <citation type="submission" date="2020-08" db="EMBL/GenBank/DDBJ databases">
        <title>Genomic Encyclopedia of Type Strains, Phase IV (KMG-IV): sequencing the most valuable type-strain genomes for metagenomic binning, comparative biology and taxonomic classification.</title>
        <authorList>
            <person name="Goeker M."/>
        </authorList>
    </citation>
    <scope>NUCLEOTIDE SEQUENCE [LARGE SCALE GENOMIC DNA]</scope>
    <source>
        <strain evidence="1 2">DSM 22548</strain>
    </source>
</reference>
<proteinExistence type="predicted"/>
<dbReference type="RefSeq" id="WP_009348328.1">
    <property type="nucleotide sequence ID" value="NZ_JACICA010000008.1"/>
</dbReference>
<dbReference type="EMBL" id="JACICA010000008">
    <property type="protein sequence ID" value="MBB3703107.1"/>
    <property type="molecule type" value="Genomic_DNA"/>
</dbReference>
<name>A0A7W5UN73_9BACT</name>
<evidence type="ECO:0000313" key="1">
    <source>
        <dbReference type="EMBL" id="MBB3703107.1"/>
    </source>
</evidence>
<organism evidence="1 2">
    <name type="scientific">Alloprevotella rava</name>
    <dbReference type="NCBI Taxonomy" id="671218"/>
    <lineage>
        <taxon>Bacteria</taxon>
        <taxon>Pseudomonadati</taxon>
        <taxon>Bacteroidota</taxon>
        <taxon>Bacteroidia</taxon>
        <taxon>Bacteroidales</taxon>
        <taxon>Prevotellaceae</taxon>
        <taxon>Alloprevotella</taxon>
    </lineage>
</organism>
<gene>
    <name evidence="1" type="ORF">FHS60_001585</name>
</gene>
<accession>A0A7W5UN73</accession>
<sequence>MAQNKFDLDNLRLRQLELEKKMQKKREDIQQNFSTLFAPPPPSHNIIENWMNKAQQTAAIVDGILFGYKMFKGFRKIFPRSHKK</sequence>
<evidence type="ECO:0000313" key="2">
    <source>
        <dbReference type="Proteomes" id="UP000541425"/>
    </source>
</evidence>
<dbReference type="Proteomes" id="UP000541425">
    <property type="component" value="Unassembled WGS sequence"/>
</dbReference>
<protein>
    <submittedName>
        <fullName evidence="1">Putative membrane protein</fullName>
    </submittedName>
</protein>